<dbReference type="GO" id="GO:0016651">
    <property type="term" value="F:oxidoreductase activity, acting on NAD(P)H"/>
    <property type="evidence" value="ECO:0007669"/>
    <property type="project" value="InterPro"/>
</dbReference>
<dbReference type="SUPFAM" id="SSF54862">
    <property type="entry name" value="4Fe-4S ferredoxins"/>
    <property type="match status" value="1"/>
</dbReference>
<feature type="domain" description="2Fe-2S ferredoxin-type" evidence="11">
    <location>
        <begin position="2"/>
        <end position="79"/>
    </location>
</feature>
<dbReference type="Pfam" id="PF22117">
    <property type="entry name" value="Fer4_Nqo3"/>
    <property type="match status" value="1"/>
</dbReference>
<evidence type="ECO:0000256" key="4">
    <source>
        <dbReference type="ARBA" id="ARBA00022723"/>
    </source>
</evidence>
<dbReference type="SUPFAM" id="SSF54292">
    <property type="entry name" value="2Fe-2S ferredoxin-like"/>
    <property type="match status" value="1"/>
</dbReference>
<dbReference type="Gene3D" id="3.10.20.740">
    <property type="match status" value="1"/>
</dbReference>
<dbReference type="KEGG" id="man:A11S_1293"/>
<dbReference type="FunFam" id="3.30.70.20:FF:000002">
    <property type="entry name" value="NADH-ubiquinone oxidoreductase 75 kDa subunit"/>
    <property type="match status" value="1"/>
</dbReference>
<organism evidence="14 15">
    <name type="scientific">Micavibrio aeruginosavorus EPB</name>
    <dbReference type="NCBI Taxonomy" id="349215"/>
    <lineage>
        <taxon>Bacteria</taxon>
        <taxon>Pseudomonadati</taxon>
        <taxon>Bdellovibrionota</taxon>
        <taxon>Bdellovibrionia</taxon>
        <taxon>Bdellovibrionales</taxon>
        <taxon>Pseudobdellovibrionaceae</taxon>
        <taxon>Micavibrio</taxon>
    </lineage>
</organism>
<dbReference type="Pfam" id="PF00384">
    <property type="entry name" value="Molybdopterin"/>
    <property type="match status" value="1"/>
</dbReference>
<evidence type="ECO:0000256" key="6">
    <source>
        <dbReference type="ARBA" id="ARBA00023004"/>
    </source>
</evidence>
<dbReference type="InterPro" id="IPR001041">
    <property type="entry name" value="2Fe-2S_ferredoxin-type"/>
</dbReference>
<evidence type="ECO:0000256" key="3">
    <source>
        <dbReference type="ARBA" id="ARBA00022485"/>
    </source>
</evidence>
<dbReference type="Pfam" id="PF13510">
    <property type="entry name" value="Fer2_4"/>
    <property type="match status" value="1"/>
</dbReference>
<dbReference type="Gene3D" id="3.40.50.740">
    <property type="match status" value="1"/>
</dbReference>
<dbReference type="GO" id="GO:0051539">
    <property type="term" value="F:4 iron, 4 sulfur cluster binding"/>
    <property type="evidence" value="ECO:0007669"/>
    <property type="project" value="UniProtKB-KW"/>
</dbReference>
<evidence type="ECO:0000256" key="9">
    <source>
        <dbReference type="ARBA" id="ARBA00047712"/>
    </source>
</evidence>
<evidence type="ECO:0000259" key="13">
    <source>
        <dbReference type="PROSITE" id="PS51839"/>
    </source>
</evidence>
<sequence>MPKLKINDIEVEVEKGTSILQAAEMLGIEIPRFCYHDRLTVPANCRMCLVEVKGGPPKPQASCALACADNMEVFTETDMVKKARKGVMEMLLINHPLDCPICDQGGECDLQDQAVGYGYDRSRYYESKRAVKDKDFGPLIKTVMTRCIQCTRCVRFGEEIGGVPELGLLNRGEDVEITTFVQAAVSTELSGNMIDVCPVGALTSKPYAFQARPWELKKTETIDVMDAVGANIRVDSRGTEVMRVLPRLHEDVNEEWIDDRTRFAYDGLKRQRLDRPFVRDENTGRLRAAEWDEAFAILAHRMRATNPSAVAALAGDLCDLESMVALKDLMGVIGGRNLECRTDGAAFDPTVRAGYVFNTGITGIEQADAILLVGTNPRAEAAMINARIRKTWRKTKVKVGVIGENHDLSYPTTYLGAGADTLKDIAAGKGAFADVLKSAKNPMIIVGMGAFRRADGLAVHALCREVAETFNMVRDDWNGFNVLHSAASRVGALDIGFVAGKNLLDVSGMELVYLLGCDDAAVVDSIPQSAFVVYQGHHGDAGAARADIILPGAAYTEKDGLYVNTEGRVQMGRAAVWPVGEAREDWKVIRALSAWMDHPLPYDDLAGLRSRIVHEWPHLGQVDTLVASPWRSFGASGMVNSGAFVPAVKNFYITNVVTKASLTMAKCATTFARNGFAAEQQIAAE</sequence>
<evidence type="ECO:0000259" key="11">
    <source>
        <dbReference type="PROSITE" id="PS51085"/>
    </source>
</evidence>
<dbReference type="Proteomes" id="UP000011932">
    <property type="component" value="Chromosome"/>
</dbReference>
<accession>M4VJ87</accession>
<dbReference type="PANTHER" id="PTHR43105:SF13">
    <property type="entry name" value="NADH-UBIQUINONE OXIDOREDUCTASE 75 KDA SUBUNIT, MITOCHONDRIAL"/>
    <property type="match status" value="1"/>
</dbReference>
<feature type="domain" description="4Fe-4S Mo/W bis-MGD-type" evidence="12">
    <location>
        <begin position="216"/>
        <end position="272"/>
    </location>
</feature>
<name>M4VJ87_9BACT</name>
<dbReference type="InterPro" id="IPR006656">
    <property type="entry name" value="Mopterin_OxRdtase"/>
</dbReference>
<evidence type="ECO:0000256" key="10">
    <source>
        <dbReference type="RuleBase" id="RU003525"/>
    </source>
</evidence>
<evidence type="ECO:0000259" key="12">
    <source>
        <dbReference type="PROSITE" id="PS51669"/>
    </source>
</evidence>
<dbReference type="Pfam" id="PF09326">
    <property type="entry name" value="NADH_dhqG_C"/>
    <property type="match status" value="1"/>
</dbReference>
<dbReference type="NCBIfam" id="TIGR01973">
    <property type="entry name" value="NuoG"/>
    <property type="match status" value="1"/>
</dbReference>
<comment type="similarity">
    <text evidence="2 10">Belongs to the complex I 75 kDa subunit family.</text>
</comment>
<evidence type="ECO:0000256" key="8">
    <source>
        <dbReference type="ARBA" id="ARBA00023027"/>
    </source>
</evidence>
<dbReference type="PROSITE" id="PS00642">
    <property type="entry name" value="COMPLEX1_75K_2"/>
    <property type="match status" value="1"/>
</dbReference>
<dbReference type="CDD" id="cd00207">
    <property type="entry name" value="fer2"/>
    <property type="match status" value="1"/>
</dbReference>
<keyword evidence="14" id="KW-0560">Oxidoreductase</keyword>
<dbReference type="PROSITE" id="PS51669">
    <property type="entry name" value="4FE4S_MOW_BIS_MGD"/>
    <property type="match status" value="1"/>
</dbReference>
<dbReference type="InterPro" id="IPR050123">
    <property type="entry name" value="Prok_molybdopt-oxidoreductase"/>
</dbReference>
<comment type="catalytic activity">
    <reaction evidence="9 10">
        <text>a quinone + NADH + 5 H(+)(in) = a quinol + NAD(+) + 4 H(+)(out)</text>
        <dbReference type="Rhea" id="RHEA:57888"/>
        <dbReference type="ChEBI" id="CHEBI:15378"/>
        <dbReference type="ChEBI" id="CHEBI:24646"/>
        <dbReference type="ChEBI" id="CHEBI:57540"/>
        <dbReference type="ChEBI" id="CHEBI:57945"/>
        <dbReference type="ChEBI" id="CHEBI:132124"/>
    </reaction>
</comment>
<evidence type="ECO:0000313" key="15">
    <source>
        <dbReference type="Proteomes" id="UP000011932"/>
    </source>
</evidence>
<keyword evidence="14" id="KW-0830">Ubiquinone</keyword>
<comment type="cofactor">
    <cofactor evidence="10">
        <name>[2Fe-2S] cluster</name>
        <dbReference type="ChEBI" id="CHEBI:190135"/>
    </cofactor>
    <text evidence="10">Binds 1 [2Fe-2S] cluster per subunit.</text>
</comment>
<evidence type="ECO:0000256" key="5">
    <source>
        <dbReference type="ARBA" id="ARBA00022967"/>
    </source>
</evidence>
<dbReference type="InterPro" id="IPR054351">
    <property type="entry name" value="NADH_UbQ_OxRdtase_ferredoxin"/>
</dbReference>
<proteinExistence type="inferred from homology"/>
<comment type="function">
    <text evidence="10">NDH-1 shuttles electrons from NADH, via FMN and iron-sulfur (Fe-S) centers, to quinones in the respiratory chain. Couples the redox reaction to proton translocation (for every two electrons transferred, four hydrogen ions are translocated across the cytoplasmic membrane), and thus conserves the redox energy in a proton gradient.</text>
</comment>
<comment type="cofactor">
    <cofactor evidence="1 10">
        <name>[4Fe-4S] cluster</name>
        <dbReference type="ChEBI" id="CHEBI:49883"/>
    </cofactor>
</comment>
<dbReference type="GO" id="GO:0046872">
    <property type="term" value="F:metal ion binding"/>
    <property type="evidence" value="ECO:0007669"/>
    <property type="project" value="UniProtKB-UniRule"/>
</dbReference>
<gene>
    <name evidence="14" type="ORF">A11S_1293</name>
</gene>
<dbReference type="InterPro" id="IPR010228">
    <property type="entry name" value="NADH_UbQ_OxRdtase_Gsu"/>
</dbReference>
<evidence type="ECO:0000256" key="2">
    <source>
        <dbReference type="ARBA" id="ARBA00005404"/>
    </source>
</evidence>
<dbReference type="Gene3D" id="3.30.200.210">
    <property type="match status" value="1"/>
</dbReference>
<dbReference type="InterPro" id="IPR036010">
    <property type="entry name" value="2Fe-2S_ferredoxin-like_sf"/>
</dbReference>
<dbReference type="RefSeq" id="WP_015467642.1">
    <property type="nucleotide sequence ID" value="NC_020812.1"/>
</dbReference>
<evidence type="ECO:0000256" key="1">
    <source>
        <dbReference type="ARBA" id="ARBA00001966"/>
    </source>
</evidence>
<dbReference type="CDD" id="cd02773">
    <property type="entry name" value="MopB_Res-Cmplx1_Nad11"/>
    <property type="match status" value="1"/>
</dbReference>
<dbReference type="InterPro" id="IPR006963">
    <property type="entry name" value="Mopterin_OxRdtase_4Fe-4S_dom"/>
</dbReference>
<dbReference type="InterPro" id="IPR015405">
    <property type="entry name" value="NDUFS1-like_C"/>
</dbReference>
<keyword evidence="10" id="KW-0874">Quinone</keyword>
<dbReference type="HOGENOM" id="CLU_000422_11_6_5"/>
<dbReference type="Pfam" id="PF10588">
    <property type="entry name" value="NADH-G_4Fe-4S_3"/>
    <property type="match status" value="1"/>
</dbReference>
<keyword evidence="8 10" id="KW-0520">NAD</keyword>
<dbReference type="AlphaFoldDB" id="M4VJ87"/>
<dbReference type="GO" id="GO:0048038">
    <property type="term" value="F:quinone binding"/>
    <property type="evidence" value="ECO:0007669"/>
    <property type="project" value="UniProtKB-UniRule"/>
</dbReference>
<dbReference type="PROSITE" id="PS51839">
    <property type="entry name" value="4FE4S_HC3"/>
    <property type="match status" value="1"/>
</dbReference>
<dbReference type="STRING" id="349215.A11S_1293"/>
<keyword evidence="6 10" id="KW-0408">Iron</keyword>
<dbReference type="GO" id="GO:0008137">
    <property type="term" value="F:NADH dehydrogenase (ubiquinone) activity"/>
    <property type="evidence" value="ECO:0007669"/>
    <property type="project" value="UniProtKB-UniRule"/>
</dbReference>
<keyword evidence="3 10" id="KW-0004">4Fe-4S</keyword>
<dbReference type="Pfam" id="PF22151">
    <property type="entry name" value="Fer4_NDSU1"/>
    <property type="match status" value="1"/>
</dbReference>
<dbReference type="InterPro" id="IPR000283">
    <property type="entry name" value="NADH_UbQ_OxRdtase_75kDa_su_CS"/>
</dbReference>
<dbReference type="SUPFAM" id="SSF53706">
    <property type="entry name" value="Formate dehydrogenase/DMSO reductase, domains 1-3"/>
    <property type="match status" value="1"/>
</dbReference>
<dbReference type="GO" id="GO:0016020">
    <property type="term" value="C:membrane"/>
    <property type="evidence" value="ECO:0007669"/>
    <property type="project" value="InterPro"/>
</dbReference>
<dbReference type="FunFam" id="3.10.20.740:FF:000001">
    <property type="entry name" value="NADH-quinone oxidoreductase subunit G"/>
    <property type="match status" value="1"/>
</dbReference>
<dbReference type="SMART" id="SM00929">
    <property type="entry name" value="NADH-G_4Fe-4S_3"/>
    <property type="match status" value="1"/>
</dbReference>
<dbReference type="Gene3D" id="3.30.70.20">
    <property type="match status" value="1"/>
</dbReference>
<dbReference type="GO" id="GO:0042773">
    <property type="term" value="P:ATP synthesis coupled electron transport"/>
    <property type="evidence" value="ECO:0007669"/>
    <property type="project" value="InterPro"/>
</dbReference>
<dbReference type="PROSITE" id="PS51085">
    <property type="entry name" value="2FE2S_FER_2"/>
    <property type="match status" value="1"/>
</dbReference>
<dbReference type="InterPro" id="IPR019574">
    <property type="entry name" value="NADH_UbQ_OxRdtase_Gsu_4Fe4S-bd"/>
</dbReference>
<dbReference type="EMBL" id="CP003538">
    <property type="protein sequence ID" value="AGH98106.1"/>
    <property type="molecule type" value="Genomic_DNA"/>
</dbReference>
<dbReference type="PATRIC" id="fig|349215.9.peg.1249"/>
<keyword evidence="4 10" id="KW-0479">Metal-binding</keyword>
<dbReference type="GO" id="GO:0051537">
    <property type="term" value="F:2 iron, 2 sulfur cluster binding"/>
    <property type="evidence" value="ECO:0007669"/>
    <property type="project" value="UniProtKB-UniRule"/>
</dbReference>
<reference evidence="14 15" key="1">
    <citation type="journal article" date="2013" name="ISME J.">
        <title>By their genes ye shall know them: genomic signatures of predatory bacteria.</title>
        <authorList>
            <person name="Pasternak Z."/>
            <person name="Pietrokovski S."/>
            <person name="Rotem O."/>
            <person name="Gophna U."/>
            <person name="Lurie-Weinberger M.N."/>
            <person name="Jurkevitch E."/>
        </authorList>
    </citation>
    <scope>NUCLEOTIDE SEQUENCE [LARGE SCALE GENOMIC DNA]</scope>
    <source>
        <strain evidence="14">EPB</strain>
    </source>
</reference>
<keyword evidence="7 10" id="KW-0411">Iron-sulfur</keyword>
<protein>
    <recommendedName>
        <fullName evidence="10">NADH-quinone oxidoreductase</fullName>
        <ecNumber evidence="10">7.1.1.-</ecNumber>
    </recommendedName>
</protein>
<dbReference type="OrthoDB" id="9803192at2"/>
<evidence type="ECO:0000313" key="14">
    <source>
        <dbReference type="EMBL" id="AGH98106.1"/>
    </source>
</evidence>
<dbReference type="PROSITE" id="PS00641">
    <property type="entry name" value="COMPLEX1_75K_1"/>
    <property type="match status" value="1"/>
</dbReference>
<dbReference type="FunFam" id="3.30.200.210:FF:000002">
    <property type="entry name" value="NADH-ubiquinone oxidoreductase 75 kDa subunit"/>
    <property type="match status" value="1"/>
</dbReference>
<dbReference type="PANTHER" id="PTHR43105">
    <property type="entry name" value="RESPIRATORY NITRATE REDUCTASE"/>
    <property type="match status" value="1"/>
</dbReference>
<keyword evidence="10" id="KW-0001">2Fe-2S</keyword>
<dbReference type="EC" id="7.1.1.-" evidence="10"/>
<feature type="domain" description="4Fe-4S His(Cys)3-ligated-type" evidence="13">
    <location>
        <begin position="79"/>
        <end position="118"/>
    </location>
</feature>
<evidence type="ECO:0000256" key="7">
    <source>
        <dbReference type="ARBA" id="ARBA00023014"/>
    </source>
</evidence>
<dbReference type="PROSITE" id="PS00643">
    <property type="entry name" value="COMPLEX1_75K_3"/>
    <property type="match status" value="1"/>
</dbReference>
<keyword evidence="5 10" id="KW-1278">Translocase</keyword>